<dbReference type="CDD" id="cd00093">
    <property type="entry name" value="HTH_XRE"/>
    <property type="match status" value="1"/>
</dbReference>
<proteinExistence type="predicted"/>
<comment type="caution">
    <text evidence="2">The sequence shown here is derived from an EMBL/GenBank/DDBJ whole genome shotgun (WGS) entry which is preliminary data.</text>
</comment>
<evidence type="ECO:0000259" key="1">
    <source>
        <dbReference type="PROSITE" id="PS50943"/>
    </source>
</evidence>
<reference evidence="2 3" key="1">
    <citation type="submission" date="2015-01" db="EMBL/GenBank/DDBJ databases">
        <title>Lactococcus lactis subsp.lactis JCM 5805 whole genome shotgun sequence.</title>
        <authorList>
            <person name="Fujii T."/>
            <person name="Tomita Y."/>
            <person name="Ikushima S."/>
            <person name="Fujiwara D."/>
        </authorList>
    </citation>
    <scope>NUCLEOTIDE SEQUENCE [LARGE SCALE GENOMIC DNA]</scope>
    <source>
        <strain evidence="2 3">JCM 5805</strain>
    </source>
</reference>
<protein>
    <submittedName>
        <fullName evidence="2">Predicted transcriptional regulators</fullName>
    </submittedName>
</protein>
<dbReference type="Proteomes" id="UP000031847">
    <property type="component" value="Unassembled WGS sequence"/>
</dbReference>
<dbReference type="SUPFAM" id="SSF47413">
    <property type="entry name" value="lambda repressor-like DNA-binding domains"/>
    <property type="match status" value="1"/>
</dbReference>
<organism evidence="2 3">
    <name type="scientific">Lactococcus lactis subsp. lactis</name>
    <name type="common">Streptococcus lactis</name>
    <dbReference type="NCBI Taxonomy" id="1360"/>
    <lineage>
        <taxon>Bacteria</taxon>
        <taxon>Bacillati</taxon>
        <taxon>Bacillota</taxon>
        <taxon>Bacilli</taxon>
        <taxon>Lactobacillales</taxon>
        <taxon>Streptococcaceae</taxon>
        <taxon>Lactococcus</taxon>
    </lineage>
</organism>
<dbReference type="InterPro" id="IPR001387">
    <property type="entry name" value="Cro/C1-type_HTH"/>
</dbReference>
<name>A0A0B8R1Y7_LACLL</name>
<dbReference type="PROSITE" id="PS50943">
    <property type="entry name" value="HTH_CROC1"/>
    <property type="match status" value="1"/>
</dbReference>
<dbReference type="Gene3D" id="1.10.260.40">
    <property type="entry name" value="lambda repressor-like DNA-binding domains"/>
    <property type="match status" value="1"/>
</dbReference>
<gene>
    <name evidence="2" type="ORF">JCM5805K_2312</name>
</gene>
<feature type="domain" description="HTH cro/C1-type" evidence="1">
    <location>
        <begin position="22"/>
        <end position="62"/>
    </location>
</feature>
<dbReference type="GO" id="GO:0003677">
    <property type="term" value="F:DNA binding"/>
    <property type="evidence" value="ECO:0007669"/>
    <property type="project" value="InterPro"/>
</dbReference>
<dbReference type="AlphaFoldDB" id="A0A0B8R1Y7"/>
<dbReference type="InterPro" id="IPR010982">
    <property type="entry name" value="Lambda_DNA-bd_dom_sf"/>
</dbReference>
<sequence length="227" mass="26351">MILMFYDRLKTLVIDSQKSFNQVERELRYPRNALANYRLGKEPSAKRLTEIADYFNVTTEYLLGKDDKYSYNKAKLLFEYLTLDNKQNLLNYIQNRIDELELLEREPISLSTEQFVFCGDNTWALQESRKTIKLLTKQLPDDYDAVFELVGGPLDAEAPGNGDLLFVKFTDANFAELIHNFLLQHDHFAKLSVKDEKLTCLSRDAGSLAEVPELFGKIAKIYRFRTI</sequence>
<dbReference type="EMBL" id="BBSI01000035">
    <property type="protein sequence ID" value="GAM81193.1"/>
    <property type="molecule type" value="Genomic_DNA"/>
</dbReference>
<accession>A0A0B8R1Y7</accession>
<evidence type="ECO:0000313" key="3">
    <source>
        <dbReference type="Proteomes" id="UP000031847"/>
    </source>
</evidence>
<evidence type="ECO:0000313" key="2">
    <source>
        <dbReference type="EMBL" id="GAM81193.1"/>
    </source>
</evidence>